<protein>
    <submittedName>
        <fullName evidence="1">Uncharacterized protein</fullName>
    </submittedName>
</protein>
<name>A0A3G4ZNC1_9VIRU</name>
<proteinExistence type="predicted"/>
<dbReference type="SUPFAM" id="SSF53590">
    <property type="entry name" value="Nucleoside hydrolase"/>
    <property type="match status" value="1"/>
</dbReference>
<dbReference type="GO" id="GO:0016799">
    <property type="term" value="F:hydrolase activity, hydrolyzing N-glycosyl compounds"/>
    <property type="evidence" value="ECO:0007669"/>
    <property type="project" value="InterPro"/>
</dbReference>
<dbReference type="Gene3D" id="3.90.245.10">
    <property type="entry name" value="Ribonucleoside hydrolase-like"/>
    <property type="match status" value="1"/>
</dbReference>
<dbReference type="EMBL" id="MK071983">
    <property type="protein sequence ID" value="AYV76358.1"/>
    <property type="molecule type" value="Genomic_DNA"/>
</dbReference>
<dbReference type="InterPro" id="IPR036452">
    <property type="entry name" value="Ribo_hydro-like"/>
</dbReference>
<organism evidence="1">
    <name type="scientific">Terrestrivirus sp</name>
    <dbReference type="NCBI Taxonomy" id="2487775"/>
    <lineage>
        <taxon>Viruses</taxon>
        <taxon>Varidnaviria</taxon>
        <taxon>Bamfordvirae</taxon>
        <taxon>Nucleocytoviricota</taxon>
        <taxon>Megaviricetes</taxon>
        <taxon>Imitervirales</taxon>
        <taxon>Mimiviridae</taxon>
        <taxon>Klosneuvirinae</taxon>
    </lineage>
</organism>
<accession>A0A3G4ZNC1</accession>
<reference evidence="1" key="1">
    <citation type="submission" date="2018-10" db="EMBL/GenBank/DDBJ databases">
        <title>Hidden diversity of soil giant viruses.</title>
        <authorList>
            <person name="Schulz F."/>
            <person name="Alteio L."/>
            <person name="Goudeau D."/>
            <person name="Ryan E.M."/>
            <person name="Malmstrom R.R."/>
            <person name="Blanchard J."/>
            <person name="Woyke T."/>
        </authorList>
    </citation>
    <scope>NUCLEOTIDE SEQUENCE</scope>
    <source>
        <strain evidence="1">TEV1</strain>
    </source>
</reference>
<sequence length="629" mass="72099">MDEFKINVPVYIGHGIPYNTTYNETLRNQFLNENEHFPTSVFGFPIGTCKEGERQWFPKFASAYQYILGDDLISGKSKEIFPDGDVFLSNILKNYSPENPLIVVSVGPLHDLAKIPTELYPNMEIWAMGGGFDQYDSIKEYLDNKRDDVFVKSPGYNWGISPTVTNIVLKKCQESGTKIMTISSDFVRRNSIEIKREKIILTKASEFYHASPLLVSTIKDMENSNRGNKLTSDCKYLCDPLTFLLALLGKESVKTIDVDCSINDFQRFESYLKADHTVMTMRKPKDKLPNVSLIYDFRDGLNGNIISEMICEEIMNAICPSNYLQLDSYIKKTIKASPHGFYQIDDMKFFSIPSDQKKDYIHFEKINRDKLINQMGFPQDVEVLQIIGDSVRCFSHEGSNRLQKYLESELCDMTPEGIIISKPIIIQWGFTGYYHADLSGSYGDINGIINKHIDKYGPMSLANIVNYHTPKAIDEWECSISRLNRQFILVHKENGAKFGDDTFMDSLCDKTICVEGGIQSFLQSVNILLMGKKIIFLSGLRTDKNKDLFSCAEFFEIITDENVYNSLGDPDKQTQLLNEFYDWSTKTKILFDSKSSDADNKQELFNEAWIKFEQLIKTDFKQLCSFIRL</sequence>
<gene>
    <name evidence="1" type="ORF">Terrestrivirus5_180</name>
</gene>
<evidence type="ECO:0000313" key="1">
    <source>
        <dbReference type="EMBL" id="AYV76358.1"/>
    </source>
</evidence>